<sequence>MSDGVRVESHDAQLFLAQLFPALLVRIINPPGSAKHKQPDTLPQGKKKPAVPAAAPRRLTKPGSPRAQSCATPMCPFASLPAPSSNLAAAALLSFVHAPILRPFGPVGPSDRSTGTAFREGEPLTNTHLVATLMTTDAPAWQTLPDCMPSQGYHILFS</sequence>
<name>A0A2C5Z9J6_9HYPO</name>
<evidence type="ECO:0000313" key="3">
    <source>
        <dbReference type="Proteomes" id="UP000224854"/>
    </source>
</evidence>
<protein>
    <submittedName>
        <fullName evidence="2">Uncharacterized protein</fullName>
    </submittedName>
</protein>
<reference evidence="2 3" key="1">
    <citation type="submission" date="2017-06" db="EMBL/GenBank/DDBJ databases">
        <title>Ant-infecting Ophiocordyceps genomes reveal a high diversity of potential behavioral manipulation genes and a possible major role for enterotoxins.</title>
        <authorList>
            <person name="De Bekker C."/>
            <person name="Evans H.C."/>
            <person name="Brachmann A."/>
            <person name="Hughes D.P."/>
        </authorList>
    </citation>
    <scope>NUCLEOTIDE SEQUENCE [LARGE SCALE GENOMIC DNA]</scope>
    <source>
        <strain evidence="2 3">1348a</strain>
    </source>
</reference>
<proteinExistence type="predicted"/>
<evidence type="ECO:0000313" key="2">
    <source>
        <dbReference type="EMBL" id="PHH75831.1"/>
    </source>
</evidence>
<organism evidence="2 3">
    <name type="scientific">Ophiocordyceps australis</name>
    <dbReference type="NCBI Taxonomy" id="1399860"/>
    <lineage>
        <taxon>Eukaryota</taxon>
        <taxon>Fungi</taxon>
        <taxon>Dikarya</taxon>
        <taxon>Ascomycota</taxon>
        <taxon>Pezizomycotina</taxon>
        <taxon>Sordariomycetes</taxon>
        <taxon>Hypocreomycetidae</taxon>
        <taxon>Hypocreales</taxon>
        <taxon>Ophiocordycipitaceae</taxon>
        <taxon>Ophiocordyceps</taxon>
    </lineage>
</organism>
<keyword evidence="3" id="KW-1185">Reference proteome</keyword>
<dbReference type="AlphaFoldDB" id="A0A2C5Z9J6"/>
<dbReference type="Proteomes" id="UP000224854">
    <property type="component" value="Unassembled WGS sequence"/>
</dbReference>
<feature type="region of interest" description="Disordered" evidence="1">
    <location>
        <begin position="31"/>
        <end position="68"/>
    </location>
</feature>
<accession>A0A2C5Z9J6</accession>
<dbReference type="EMBL" id="NJEU01000350">
    <property type="protein sequence ID" value="PHH75831.1"/>
    <property type="molecule type" value="Genomic_DNA"/>
</dbReference>
<gene>
    <name evidence="2" type="ORF">CDD82_4274</name>
</gene>
<evidence type="ECO:0000256" key="1">
    <source>
        <dbReference type="SAM" id="MobiDB-lite"/>
    </source>
</evidence>
<comment type="caution">
    <text evidence="2">The sequence shown here is derived from an EMBL/GenBank/DDBJ whole genome shotgun (WGS) entry which is preliminary data.</text>
</comment>